<dbReference type="CDD" id="cd11403">
    <property type="entry name" value="bHLH_scINO4_like"/>
    <property type="match status" value="1"/>
</dbReference>
<feature type="compositionally biased region" description="Polar residues" evidence="6">
    <location>
        <begin position="386"/>
        <end position="396"/>
    </location>
</feature>
<dbReference type="InterPro" id="IPR011598">
    <property type="entry name" value="bHLH_dom"/>
</dbReference>
<dbReference type="GO" id="GO:0000978">
    <property type="term" value="F:RNA polymerase II cis-regulatory region sequence-specific DNA binding"/>
    <property type="evidence" value="ECO:0007669"/>
    <property type="project" value="TreeGrafter"/>
</dbReference>
<dbReference type="Pfam" id="PF23181">
    <property type="entry name" value="bHLH_INO4"/>
    <property type="match status" value="1"/>
</dbReference>
<dbReference type="GO" id="GO:0000981">
    <property type="term" value="F:DNA-binding transcription factor activity, RNA polymerase II-specific"/>
    <property type="evidence" value="ECO:0007669"/>
    <property type="project" value="TreeGrafter"/>
</dbReference>
<keyword evidence="5" id="KW-0539">Nucleus</keyword>
<dbReference type="SUPFAM" id="SSF47459">
    <property type="entry name" value="HLH, helix-loop-helix DNA-binding domain"/>
    <property type="match status" value="1"/>
</dbReference>
<dbReference type="PANTHER" id="PTHR15741:SF27">
    <property type="entry name" value="TRANSCRIPTION FACTOR AP-4"/>
    <property type="match status" value="1"/>
</dbReference>
<protein>
    <recommendedName>
        <fullName evidence="7">BHLH domain-containing protein</fullName>
    </recommendedName>
</protein>
<feature type="compositionally biased region" description="Basic residues" evidence="6">
    <location>
        <begin position="91"/>
        <end position="102"/>
    </location>
</feature>
<dbReference type="GO" id="GO:0005634">
    <property type="term" value="C:nucleus"/>
    <property type="evidence" value="ECO:0007669"/>
    <property type="project" value="UniProtKB-SubCell"/>
</dbReference>
<keyword evidence="2" id="KW-0805">Transcription regulation</keyword>
<dbReference type="Proteomes" id="UP000398389">
    <property type="component" value="Unassembled WGS sequence"/>
</dbReference>
<comment type="subcellular location">
    <subcellularLocation>
        <location evidence="1">Nucleus</location>
    </subcellularLocation>
</comment>
<feature type="domain" description="BHLH" evidence="7">
    <location>
        <begin position="295"/>
        <end position="347"/>
    </location>
</feature>
<feature type="compositionally biased region" description="Polar residues" evidence="6">
    <location>
        <begin position="115"/>
        <end position="132"/>
    </location>
</feature>
<proteinExistence type="predicted"/>
<keyword evidence="4" id="KW-0804">Transcription</keyword>
<evidence type="ECO:0000256" key="5">
    <source>
        <dbReference type="ARBA" id="ARBA00023242"/>
    </source>
</evidence>
<dbReference type="AlphaFoldDB" id="A0A5E8BBR4"/>
<dbReference type="SMART" id="SM00353">
    <property type="entry name" value="HLH"/>
    <property type="match status" value="1"/>
</dbReference>
<dbReference type="InterPro" id="IPR052207">
    <property type="entry name" value="Max-like/E-box_TFs"/>
</dbReference>
<feature type="compositionally biased region" description="Acidic residues" evidence="6">
    <location>
        <begin position="376"/>
        <end position="385"/>
    </location>
</feature>
<evidence type="ECO:0000313" key="9">
    <source>
        <dbReference type="Proteomes" id="UP000398389"/>
    </source>
</evidence>
<dbReference type="Gene3D" id="4.10.280.10">
    <property type="entry name" value="Helix-loop-helix DNA-binding domain"/>
    <property type="match status" value="1"/>
</dbReference>
<dbReference type="PROSITE" id="PS50888">
    <property type="entry name" value="BHLH"/>
    <property type="match status" value="1"/>
</dbReference>
<feature type="region of interest" description="Disordered" evidence="6">
    <location>
        <begin position="365"/>
        <end position="396"/>
    </location>
</feature>
<dbReference type="EMBL" id="CABVLU010000001">
    <property type="protein sequence ID" value="VVT46837.1"/>
    <property type="molecule type" value="Genomic_DNA"/>
</dbReference>
<feature type="region of interest" description="Disordered" evidence="6">
    <location>
        <begin position="1"/>
        <end position="308"/>
    </location>
</feature>
<feature type="compositionally biased region" description="Polar residues" evidence="6">
    <location>
        <begin position="173"/>
        <end position="186"/>
    </location>
</feature>
<feature type="compositionally biased region" description="Basic and acidic residues" evidence="6">
    <location>
        <begin position="293"/>
        <end position="308"/>
    </location>
</feature>
<evidence type="ECO:0000256" key="2">
    <source>
        <dbReference type="ARBA" id="ARBA00023015"/>
    </source>
</evidence>
<feature type="compositionally biased region" description="Polar residues" evidence="6">
    <location>
        <begin position="1"/>
        <end position="12"/>
    </location>
</feature>
<organism evidence="8 9">
    <name type="scientific">Magnusiomyces paraingens</name>
    <dbReference type="NCBI Taxonomy" id="2606893"/>
    <lineage>
        <taxon>Eukaryota</taxon>
        <taxon>Fungi</taxon>
        <taxon>Dikarya</taxon>
        <taxon>Ascomycota</taxon>
        <taxon>Saccharomycotina</taxon>
        <taxon>Dipodascomycetes</taxon>
        <taxon>Dipodascales</taxon>
        <taxon>Dipodascaceae</taxon>
        <taxon>Magnusiomyces</taxon>
    </lineage>
</organism>
<keyword evidence="3" id="KW-0238">DNA-binding</keyword>
<dbReference type="GeneID" id="43580234"/>
<accession>A0A5E8BBR4</accession>
<name>A0A5E8BBR4_9ASCO</name>
<dbReference type="InterPro" id="IPR057072">
    <property type="entry name" value="bHLH_INO4"/>
</dbReference>
<feature type="compositionally biased region" description="Low complexity" evidence="6">
    <location>
        <begin position="224"/>
        <end position="251"/>
    </location>
</feature>
<evidence type="ECO:0000259" key="7">
    <source>
        <dbReference type="PROSITE" id="PS50888"/>
    </source>
</evidence>
<evidence type="ECO:0000256" key="3">
    <source>
        <dbReference type="ARBA" id="ARBA00023125"/>
    </source>
</evidence>
<dbReference type="OrthoDB" id="5778525at2759"/>
<feature type="compositionally biased region" description="Low complexity" evidence="6">
    <location>
        <begin position="133"/>
        <end position="162"/>
    </location>
</feature>
<evidence type="ECO:0000256" key="6">
    <source>
        <dbReference type="SAM" id="MobiDB-lite"/>
    </source>
</evidence>
<gene>
    <name evidence="8" type="ORF">SAPINGB_P001411</name>
</gene>
<reference evidence="8 9" key="1">
    <citation type="submission" date="2019-09" db="EMBL/GenBank/DDBJ databases">
        <authorList>
            <person name="Brejova B."/>
        </authorList>
    </citation>
    <scope>NUCLEOTIDE SEQUENCE [LARGE SCALE GENOMIC DNA]</scope>
</reference>
<keyword evidence="9" id="KW-1185">Reference proteome</keyword>
<dbReference type="InterPro" id="IPR036638">
    <property type="entry name" value="HLH_DNA-bd_sf"/>
</dbReference>
<dbReference type="GO" id="GO:0046983">
    <property type="term" value="F:protein dimerization activity"/>
    <property type="evidence" value="ECO:0007669"/>
    <property type="project" value="InterPro"/>
</dbReference>
<feature type="compositionally biased region" description="Polar residues" evidence="6">
    <location>
        <begin position="194"/>
        <end position="223"/>
    </location>
</feature>
<evidence type="ECO:0000256" key="4">
    <source>
        <dbReference type="ARBA" id="ARBA00023163"/>
    </source>
</evidence>
<evidence type="ECO:0000313" key="8">
    <source>
        <dbReference type="EMBL" id="VVT46837.1"/>
    </source>
</evidence>
<evidence type="ECO:0000256" key="1">
    <source>
        <dbReference type="ARBA" id="ARBA00004123"/>
    </source>
</evidence>
<dbReference type="RefSeq" id="XP_031852025.1">
    <property type="nucleotide sequence ID" value="XM_031996134.1"/>
</dbReference>
<dbReference type="PANTHER" id="PTHR15741">
    <property type="entry name" value="BASIC HELIX-LOOP-HELIX ZIP TRANSCRIPTION FACTOR"/>
    <property type="match status" value="1"/>
</dbReference>
<sequence>MKAETSQTSLPTAENLELQPPPLISQQANHQHHHHQQQQQLPSSLPLKRQAEDYVFNSALAAHGGRSNGMKNIDNNADKTSDDGASNGMKPSKKKSRTKPKGTKIDPGAPHGKKTLSSSGDGRTNSSTNAPFITTKETTSNNNNIISPTNTTTTTTTTTNINFLLPLQPSIYPPSSTTKMSQNNGFEKTDPRSSADQQLPSTQQNSHQLPISTSGSDTPSLVTSSLPQSHSQSQPQPQPQSHSQSPPLASSGSTAVPAAGTFVLPPKRPRRRTGLPVQPVPRSAKPPGELLTPDEKKANHIASEQKRRQAIREGFDKITEIVPDLDKSQGRSEATVLLKTVKFLHMLIDENTQLAELAKQHHIAIPSVDNSKESAIEEDDDDNEETSGINDSLSKR</sequence>